<dbReference type="Proteomes" id="UP000692954">
    <property type="component" value="Unassembled WGS sequence"/>
</dbReference>
<dbReference type="EMBL" id="CAJJDN010000119">
    <property type="protein sequence ID" value="CAD8119025.1"/>
    <property type="molecule type" value="Genomic_DNA"/>
</dbReference>
<organism evidence="2 3">
    <name type="scientific">Paramecium sonneborni</name>
    <dbReference type="NCBI Taxonomy" id="65129"/>
    <lineage>
        <taxon>Eukaryota</taxon>
        <taxon>Sar</taxon>
        <taxon>Alveolata</taxon>
        <taxon>Ciliophora</taxon>
        <taxon>Intramacronucleata</taxon>
        <taxon>Oligohymenophorea</taxon>
        <taxon>Peniculida</taxon>
        <taxon>Parameciidae</taxon>
        <taxon>Paramecium</taxon>
    </lineage>
</organism>
<proteinExistence type="predicted"/>
<comment type="caution">
    <text evidence="2">The sequence shown here is derived from an EMBL/GenBank/DDBJ whole genome shotgun (WGS) entry which is preliminary data.</text>
</comment>
<feature type="repeat" description="WD" evidence="1">
    <location>
        <begin position="541"/>
        <end position="573"/>
    </location>
</feature>
<keyword evidence="1" id="KW-0853">WD repeat</keyword>
<dbReference type="PROSITE" id="PS50294">
    <property type="entry name" value="WD_REPEATS_REGION"/>
    <property type="match status" value="3"/>
</dbReference>
<accession>A0A8S1QVR0</accession>
<dbReference type="AlphaFoldDB" id="A0A8S1QVR0"/>
<dbReference type="GO" id="GO:0016226">
    <property type="term" value="P:iron-sulfur cluster assembly"/>
    <property type="evidence" value="ECO:0007669"/>
    <property type="project" value="TreeGrafter"/>
</dbReference>
<protein>
    <recommendedName>
        <fullName evidence="4">WD domain, G-beta repeat protein</fullName>
    </recommendedName>
</protein>
<keyword evidence="3" id="KW-1185">Reference proteome</keyword>
<feature type="repeat" description="WD" evidence="1">
    <location>
        <begin position="630"/>
        <end position="664"/>
    </location>
</feature>
<dbReference type="PANTHER" id="PTHR19920">
    <property type="entry name" value="WD40 PROTEIN CIAO1"/>
    <property type="match status" value="1"/>
</dbReference>
<feature type="repeat" description="WD" evidence="1">
    <location>
        <begin position="585"/>
        <end position="616"/>
    </location>
</feature>
<dbReference type="SMART" id="SM00320">
    <property type="entry name" value="WD40"/>
    <property type="match status" value="4"/>
</dbReference>
<evidence type="ECO:0000313" key="2">
    <source>
        <dbReference type="EMBL" id="CAD8119025.1"/>
    </source>
</evidence>
<dbReference type="GO" id="GO:0097361">
    <property type="term" value="C:cytosolic [4Fe-4S] assembly targeting complex"/>
    <property type="evidence" value="ECO:0007669"/>
    <property type="project" value="TreeGrafter"/>
</dbReference>
<sequence length="805" mass="95238">MSSNIFQSICQVHNSEIIAIKLSPSKQVDDNLMCIYCLTGMGQQFVVPINEIQKLYDTKLTIIKQFHSEKNQLINSSLNIIIDTLNQLKKEMNISINKGIQLIQNQLQQQSLNQQVNLEDSEKSLSDQIQFIISTDFSYGQQQQKEDEFTWIQSLSQELKKFNKIQEIQYCLQISEDLKKQNLIKDQNINPPNLIQKLLQSISYSKQNERTPKLELNCKLHGKEIIMFDINQATDKEKRLCCIECMPLQYISLSKAQEKWKQFEVRKSNYFQQQIIDKEQYYESLKEQIIKIEFQIIKQIKNLRFSFEQNLFKMKQKLAFILNQMHMNFQNFTLLELQEKAQILSKSEESQQRLIFSEYQEIQDSILQQLKEQLQQLQFNEQSLYDNLRSMLCNSQEMSKATSQSDQQLNLNNIHNFIIENRDISNNNQIEQFTQRSQESQECNSNTLQALQIVNENRLTRSVSAQVKSKFIQNDYQQIEENKTVIQQEEQGYKIIQNFPQNQNCNAISFNHDNQIMVSGCQNEITIWDFNNGKIIKKQQLVGHTNLVISLCFSLNKNEFISGSTDKSIRYWQFLENEWICSQVLLGHKRQIDCLLFDNKGDQIISCSSDKSIRIWRKNQQLNWIQVQVLVNHQAYVRCISFSKSQEKFVSCGEDKIIIVWEIDEFKEWKLKQIIRNSDYGYRICFVDDQFLIWQPRNINQAIIYEWNSNLNQFDQSLQNIQLLQSSNGYQNFFPSIYNEEKQIIINKHGRYVYVLKKLINNTIIISQVIEVGHYCNYGSLSQNGEYLVIWDEDSRNFVIRKFTL</sequence>
<dbReference type="OrthoDB" id="71437at2759"/>
<reference evidence="2" key="1">
    <citation type="submission" date="2021-01" db="EMBL/GenBank/DDBJ databases">
        <authorList>
            <consortium name="Genoscope - CEA"/>
            <person name="William W."/>
        </authorList>
    </citation>
    <scope>NUCLEOTIDE SEQUENCE</scope>
</reference>
<dbReference type="Pfam" id="PF00400">
    <property type="entry name" value="WD40"/>
    <property type="match status" value="4"/>
</dbReference>
<name>A0A8S1QVR0_9CILI</name>
<evidence type="ECO:0000313" key="3">
    <source>
        <dbReference type="Proteomes" id="UP000692954"/>
    </source>
</evidence>
<evidence type="ECO:0000256" key="1">
    <source>
        <dbReference type="PROSITE-ProRule" id="PRU00221"/>
    </source>
</evidence>
<gene>
    <name evidence="2" type="ORF">PSON_ATCC_30995.1.T1190124</name>
</gene>
<dbReference type="PROSITE" id="PS50082">
    <property type="entry name" value="WD_REPEATS_2"/>
    <property type="match status" value="3"/>
</dbReference>
<dbReference type="PANTHER" id="PTHR19920:SF0">
    <property type="entry name" value="CYTOSOLIC IRON-SULFUR PROTEIN ASSEMBLY PROTEIN CIAO1-RELATED"/>
    <property type="match status" value="1"/>
</dbReference>
<evidence type="ECO:0008006" key="4">
    <source>
        <dbReference type="Google" id="ProtNLM"/>
    </source>
</evidence>
<dbReference type="InterPro" id="IPR001680">
    <property type="entry name" value="WD40_rpt"/>
</dbReference>